<sequence length="69" mass="7407">MAIDFDPQRVSANTRDSVTAMFGSAEDVHLLDNLPLASARYVISTIPALDTNRRSCTACGITTIAARSH</sequence>
<dbReference type="Proteomes" id="UP001596337">
    <property type="component" value="Unassembled WGS sequence"/>
</dbReference>
<evidence type="ECO:0000313" key="3">
    <source>
        <dbReference type="Proteomes" id="UP001596337"/>
    </source>
</evidence>
<organism evidence="2 3">
    <name type="scientific">Haloechinothrix salitolerans</name>
    <dbReference type="NCBI Taxonomy" id="926830"/>
    <lineage>
        <taxon>Bacteria</taxon>
        <taxon>Bacillati</taxon>
        <taxon>Actinomycetota</taxon>
        <taxon>Actinomycetes</taxon>
        <taxon>Pseudonocardiales</taxon>
        <taxon>Pseudonocardiaceae</taxon>
        <taxon>Haloechinothrix</taxon>
    </lineage>
</organism>
<evidence type="ECO:0000259" key="1">
    <source>
        <dbReference type="Pfam" id="PF02254"/>
    </source>
</evidence>
<proteinExistence type="predicted"/>
<dbReference type="Gene3D" id="3.40.50.720">
    <property type="entry name" value="NAD(P)-binding Rossmann-like Domain"/>
    <property type="match status" value="1"/>
</dbReference>
<dbReference type="RefSeq" id="WP_345405233.1">
    <property type="nucleotide sequence ID" value="NZ_BAABLA010000119.1"/>
</dbReference>
<accession>A0ABW2C5P4</accession>
<dbReference type="Pfam" id="PF02254">
    <property type="entry name" value="TrkA_N"/>
    <property type="match status" value="1"/>
</dbReference>
<gene>
    <name evidence="2" type="ORF">ACFQGD_26115</name>
</gene>
<dbReference type="EMBL" id="JBHSXX010000001">
    <property type="protein sequence ID" value="MFC6870612.1"/>
    <property type="molecule type" value="Genomic_DNA"/>
</dbReference>
<protein>
    <submittedName>
        <fullName evidence="2">NAD-binding protein</fullName>
    </submittedName>
</protein>
<reference evidence="3" key="1">
    <citation type="journal article" date="2019" name="Int. J. Syst. Evol. Microbiol.">
        <title>The Global Catalogue of Microorganisms (GCM) 10K type strain sequencing project: providing services to taxonomists for standard genome sequencing and annotation.</title>
        <authorList>
            <consortium name="The Broad Institute Genomics Platform"/>
            <consortium name="The Broad Institute Genome Sequencing Center for Infectious Disease"/>
            <person name="Wu L."/>
            <person name="Ma J."/>
        </authorList>
    </citation>
    <scope>NUCLEOTIDE SEQUENCE [LARGE SCALE GENOMIC DNA]</scope>
    <source>
        <strain evidence="3">KCTC 32255</strain>
    </source>
</reference>
<evidence type="ECO:0000313" key="2">
    <source>
        <dbReference type="EMBL" id="MFC6870612.1"/>
    </source>
</evidence>
<comment type="caution">
    <text evidence="2">The sequence shown here is derived from an EMBL/GenBank/DDBJ whole genome shotgun (WGS) entry which is preliminary data.</text>
</comment>
<name>A0ABW2C5P4_9PSEU</name>
<feature type="domain" description="RCK N-terminal" evidence="1">
    <location>
        <begin position="2"/>
        <end position="59"/>
    </location>
</feature>
<dbReference type="InterPro" id="IPR003148">
    <property type="entry name" value="RCK_N"/>
</dbReference>
<keyword evidence="3" id="KW-1185">Reference proteome</keyword>